<evidence type="ECO:0000313" key="4">
    <source>
        <dbReference type="Proteomes" id="UP000681340"/>
    </source>
</evidence>
<accession>A0A919SY10</accession>
<dbReference type="AlphaFoldDB" id="A0A919SY10"/>
<keyword evidence="2" id="KW-1133">Transmembrane helix</keyword>
<sequence length="266" mass="27950">MTGEQTQGQNENQKLRRYIVSAVAVVLLAVVAAVVTIIALRGGSEPPDKIDAAAFADQMSAEADRVRHTDPQRSLRLRIAAEQLDPHQRRRAALAHALVTPQPVSSVKAGEGYISTMALAPDGRTVLVGGTRTELWNIADPATPVKVSSLPAAVGEVSGAVFVDDGALVLAAEKTLTYWDVRNPAKPRRIATMFEGPERLGPVAATADGDRAVVVSGQSAVVLDIRRPDAAAKLATLPARKASTASRSARTGGPSTSGTGDWRTPR</sequence>
<keyword evidence="4" id="KW-1185">Reference proteome</keyword>
<dbReference type="RefSeq" id="WP_212994686.1">
    <property type="nucleotide sequence ID" value="NZ_BAABEA010000032.1"/>
</dbReference>
<evidence type="ECO:0000313" key="3">
    <source>
        <dbReference type="EMBL" id="GIM80114.1"/>
    </source>
</evidence>
<reference evidence="3" key="1">
    <citation type="submission" date="2021-03" db="EMBL/GenBank/DDBJ databases">
        <title>Whole genome shotgun sequence of Actinoplanes auranticolor NBRC 12245.</title>
        <authorList>
            <person name="Komaki H."/>
            <person name="Tamura T."/>
        </authorList>
    </citation>
    <scope>NUCLEOTIDE SEQUENCE</scope>
    <source>
        <strain evidence="3">NBRC 12245</strain>
    </source>
</reference>
<feature type="transmembrane region" description="Helical" evidence="2">
    <location>
        <begin position="18"/>
        <end position="40"/>
    </location>
</feature>
<comment type="caution">
    <text evidence="3">The sequence shown here is derived from an EMBL/GenBank/DDBJ whole genome shotgun (WGS) entry which is preliminary data.</text>
</comment>
<dbReference type="InterPro" id="IPR015943">
    <property type="entry name" value="WD40/YVTN_repeat-like_dom_sf"/>
</dbReference>
<gene>
    <name evidence="3" type="ORF">Aau02nite_89040</name>
</gene>
<proteinExistence type="predicted"/>
<feature type="compositionally biased region" description="Low complexity" evidence="1">
    <location>
        <begin position="239"/>
        <end position="251"/>
    </location>
</feature>
<keyword evidence="2" id="KW-0812">Transmembrane</keyword>
<dbReference type="Gene3D" id="2.130.10.10">
    <property type="entry name" value="YVTN repeat-like/Quinoprotein amine dehydrogenase"/>
    <property type="match status" value="1"/>
</dbReference>
<organism evidence="3 4">
    <name type="scientific">Actinoplanes auranticolor</name>
    <dbReference type="NCBI Taxonomy" id="47988"/>
    <lineage>
        <taxon>Bacteria</taxon>
        <taxon>Bacillati</taxon>
        <taxon>Actinomycetota</taxon>
        <taxon>Actinomycetes</taxon>
        <taxon>Micromonosporales</taxon>
        <taxon>Micromonosporaceae</taxon>
        <taxon>Actinoplanes</taxon>
    </lineage>
</organism>
<name>A0A919SY10_9ACTN</name>
<keyword evidence="2" id="KW-0472">Membrane</keyword>
<protein>
    <recommendedName>
        <fullName evidence="5">WD40 repeat protein</fullName>
    </recommendedName>
</protein>
<dbReference type="Proteomes" id="UP000681340">
    <property type="component" value="Unassembled WGS sequence"/>
</dbReference>
<evidence type="ECO:0000256" key="2">
    <source>
        <dbReference type="SAM" id="Phobius"/>
    </source>
</evidence>
<evidence type="ECO:0008006" key="5">
    <source>
        <dbReference type="Google" id="ProtNLM"/>
    </source>
</evidence>
<feature type="region of interest" description="Disordered" evidence="1">
    <location>
        <begin position="236"/>
        <end position="266"/>
    </location>
</feature>
<dbReference type="InterPro" id="IPR011044">
    <property type="entry name" value="Quino_amine_DH_bsu"/>
</dbReference>
<dbReference type="EMBL" id="BOQL01000090">
    <property type="protein sequence ID" value="GIM80114.1"/>
    <property type="molecule type" value="Genomic_DNA"/>
</dbReference>
<dbReference type="SUPFAM" id="SSF50969">
    <property type="entry name" value="YVTN repeat-like/Quinoprotein amine dehydrogenase"/>
    <property type="match status" value="1"/>
</dbReference>
<evidence type="ECO:0000256" key="1">
    <source>
        <dbReference type="SAM" id="MobiDB-lite"/>
    </source>
</evidence>